<accession>A0A104D5A1</accession>
<evidence type="ECO:0000313" key="1">
    <source>
        <dbReference type="EMBL" id="KAB0677101.1"/>
    </source>
</evidence>
<evidence type="ECO:0000313" key="4">
    <source>
        <dbReference type="Proteomes" id="UP000473571"/>
    </source>
</evidence>
<proteinExistence type="predicted"/>
<reference evidence="1 4" key="2">
    <citation type="submission" date="2019-09" db="EMBL/GenBank/DDBJ databases">
        <title>Draft genome sequences of 48 bacterial type strains from the CCUG.</title>
        <authorList>
            <person name="Tunovic T."/>
            <person name="Pineiro-Iglesias B."/>
            <person name="Unosson C."/>
            <person name="Inganas E."/>
            <person name="Ohlen M."/>
            <person name="Cardew S."/>
            <person name="Jensie-Markopoulos S."/>
            <person name="Salva-Serra F."/>
            <person name="Jaen-Luchoro D."/>
            <person name="Karlsson R."/>
            <person name="Svensson-Stadler L."/>
            <person name="Chun J."/>
            <person name="Moore E."/>
        </authorList>
    </citation>
    <scope>NUCLEOTIDE SEQUENCE [LARGE SCALE GENOMIC DNA]</scope>
    <source>
        <strain evidence="1 4">CCUG 65687</strain>
    </source>
</reference>
<dbReference type="GeneID" id="46201459"/>
<dbReference type="KEGG" id="btei:WS51_24790"/>
<evidence type="ECO:0000313" key="3">
    <source>
        <dbReference type="Proteomes" id="UP000068016"/>
    </source>
</evidence>
<dbReference type="Proteomes" id="UP000473571">
    <property type="component" value="Unassembled WGS sequence"/>
</dbReference>
<dbReference type="EMBL" id="LPLZ01000009">
    <property type="protein sequence ID" value="KWN23677.1"/>
    <property type="molecule type" value="Genomic_DNA"/>
</dbReference>
<comment type="caution">
    <text evidence="2">The sequence shown here is derived from an EMBL/GenBank/DDBJ whole genome shotgun (WGS) entry which is preliminary data.</text>
</comment>
<dbReference type="RefSeq" id="WP_059451612.1">
    <property type="nucleotide sequence ID" value="NZ_CABVPO010000053.1"/>
</dbReference>
<dbReference type="Pfam" id="PF11142">
    <property type="entry name" value="DUF2917"/>
    <property type="match status" value="1"/>
</dbReference>
<name>A0A104D5A1_9BURK</name>
<gene>
    <name evidence="1" type="ORF">F7R13_13095</name>
    <name evidence="2" type="ORF">WT83_03410</name>
</gene>
<sequence length="108" mass="12068">MQEISSSITFEIPPGETVPMKVQRSTRLTVQCGPVWATRSNDVEDYFLVDGETLRLRRGERLWLSAESGQGAQVAFSVSRPAGEVARGALARLRHRVNALFHDGWRTV</sequence>
<dbReference type="InterPro" id="IPR021317">
    <property type="entry name" value="DUF2917"/>
</dbReference>
<reference evidence="2 3" key="1">
    <citation type="submission" date="2015-11" db="EMBL/GenBank/DDBJ databases">
        <title>Expanding the genomic diversity of Burkholderia species for the development of highly accurate diagnostics.</title>
        <authorList>
            <person name="Sahl J."/>
            <person name="Keim P."/>
            <person name="Wagner D."/>
        </authorList>
    </citation>
    <scope>NUCLEOTIDE SEQUENCE [LARGE SCALE GENOMIC DNA]</scope>
    <source>
        <strain evidence="2 3">MSMB793WGS</strain>
    </source>
</reference>
<dbReference type="AlphaFoldDB" id="A0A104D5A1"/>
<dbReference type="EMBL" id="VZOL01000136">
    <property type="protein sequence ID" value="KAB0677101.1"/>
    <property type="molecule type" value="Genomic_DNA"/>
</dbReference>
<organism evidence="2 3">
    <name type="scientific">Burkholderia territorii</name>
    <dbReference type="NCBI Taxonomy" id="1503055"/>
    <lineage>
        <taxon>Bacteria</taxon>
        <taxon>Pseudomonadati</taxon>
        <taxon>Pseudomonadota</taxon>
        <taxon>Betaproteobacteria</taxon>
        <taxon>Burkholderiales</taxon>
        <taxon>Burkholderiaceae</taxon>
        <taxon>Burkholderia</taxon>
        <taxon>Burkholderia cepacia complex</taxon>
    </lineage>
</organism>
<dbReference type="Proteomes" id="UP000068016">
    <property type="component" value="Unassembled WGS sequence"/>
</dbReference>
<evidence type="ECO:0000313" key="2">
    <source>
        <dbReference type="EMBL" id="KWN23677.1"/>
    </source>
</evidence>
<protein>
    <submittedName>
        <fullName evidence="1">DUF2917 domain-containing protein</fullName>
    </submittedName>
</protein>